<evidence type="ECO:0000313" key="4">
    <source>
        <dbReference type="Proteomes" id="UP000481153"/>
    </source>
</evidence>
<reference evidence="3 4" key="1">
    <citation type="submission" date="2019-07" db="EMBL/GenBank/DDBJ databases">
        <title>Genomics analysis of Aphanomyces spp. identifies a new class of oomycete effector associated with host adaptation.</title>
        <authorList>
            <person name="Gaulin E."/>
        </authorList>
    </citation>
    <scope>NUCLEOTIDE SEQUENCE [LARGE SCALE GENOMIC DNA]</scope>
    <source>
        <strain evidence="3 4">ATCC 201684</strain>
    </source>
</reference>
<name>A0A6G0WSF8_9STRA</name>
<comment type="caution">
    <text evidence="3">The sequence shown here is derived from an EMBL/GenBank/DDBJ whole genome shotgun (WGS) entry which is preliminary data.</text>
</comment>
<dbReference type="Pfam" id="PF24906">
    <property type="entry name" value="Zf_WRKY19"/>
    <property type="match status" value="2"/>
</dbReference>
<gene>
    <name evidence="3" type="ORF">Ae201684_012117</name>
</gene>
<evidence type="ECO:0000256" key="1">
    <source>
        <dbReference type="SAM" id="MobiDB-lite"/>
    </source>
</evidence>
<dbReference type="PANTHER" id="PTHR31827">
    <property type="entry name" value="EMB|CAB89363.1"/>
    <property type="match status" value="1"/>
</dbReference>
<accession>A0A6G0WSF8</accession>
<protein>
    <recommendedName>
        <fullName evidence="2">WRKY19-like zinc finger domain-containing protein</fullName>
    </recommendedName>
</protein>
<feature type="region of interest" description="Disordered" evidence="1">
    <location>
        <begin position="80"/>
        <end position="107"/>
    </location>
</feature>
<keyword evidence="4" id="KW-1185">Reference proteome</keyword>
<feature type="domain" description="WRKY19-like zinc finger" evidence="2">
    <location>
        <begin position="157"/>
        <end position="180"/>
    </location>
</feature>
<dbReference type="Proteomes" id="UP000481153">
    <property type="component" value="Unassembled WGS sequence"/>
</dbReference>
<dbReference type="VEuPathDB" id="FungiDB:AeMF1_015969"/>
<dbReference type="AlphaFoldDB" id="A0A6G0WSF8"/>
<dbReference type="InterPro" id="IPR056866">
    <property type="entry name" value="Znf_WRKY19"/>
</dbReference>
<organism evidence="3 4">
    <name type="scientific">Aphanomyces euteiches</name>
    <dbReference type="NCBI Taxonomy" id="100861"/>
    <lineage>
        <taxon>Eukaryota</taxon>
        <taxon>Sar</taxon>
        <taxon>Stramenopiles</taxon>
        <taxon>Oomycota</taxon>
        <taxon>Saprolegniomycetes</taxon>
        <taxon>Saprolegniales</taxon>
        <taxon>Verrucalvaceae</taxon>
        <taxon>Aphanomyces</taxon>
    </lineage>
</organism>
<evidence type="ECO:0000313" key="3">
    <source>
        <dbReference type="EMBL" id="KAF0730415.1"/>
    </source>
</evidence>
<sequence length="297" mass="32065">MSTINDIHPSWSEPIPFSSRDTTDSLDAIMHDLELLQFLGSHVMAPSSPLPIVTPKKLPSIYINAACTYPMSVQRSVSSSSRDSFASTVDGDFDDDNTTPREAVSPPRRKTCAMTGCARNVRSKGYCKTHGGGKQCMMQNCNKEAQNGNYCIGHGGGKVCKVEGCVNAAQSQGLCKAHGGGARCKYDQCDRSSQGGGFCRTHGGGKRCVEPGCTKGAQRGNQCAKHGGCRTCTVGDCGRTDRGGGYCELHRKDKLCVVAGCKRLRKSLDMCTPHVREWRTAHSDKPTRSMLLQVHQL</sequence>
<feature type="domain" description="WRKY19-like zinc finger" evidence="2">
    <location>
        <begin position="133"/>
        <end position="156"/>
    </location>
</feature>
<evidence type="ECO:0000259" key="2">
    <source>
        <dbReference type="Pfam" id="PF24906"/>
    </source>
</evidence>
<dbReference type="PANTHER" id="PTHR31827:SF1">
    <property type="entry name" value="EMB|CAB89363.1"/>
    <property type="match status" value="1"/>
</dbReference>
<dbReference type="EMBL" id="VJMJ01000154">
    <property type="protein sequence ID" value="KAF0730415.1"/>
    <property type="molecule type" value="Genomic_DNA"/>
</dbReference>
<proteinExistence type="predicted"/>